<evidence type="ECO:0000256" key="2">
    <source>
        <dbReference type="SAM" id="Phobius"/>
    </source>
</evidence>
<dbReference type="CTD" id="23559"/>
<dbReference type="Pfam" id="PF11669">
    <property type="entry name" value="WBP-1"/>
    <property type="match status" value="1"/>
</dbReference>
<evidence type="ECO:0000313" key="3">
    <source>
        <dbReference type="Proteomes" id="UP000248481"/>
    </source>
</evidence>
<dbReference type="InterPro" id="IPR021684">
    <property type="entry name" value="WBP1-like"/>
</dbReference>
<dbReference type="RefSeq" id="XP_021554829.1">
    <property type="nucleotide sequence ID" value="XM_021699154.1"/>
</dbReference>
<keyword evidence="2" id="KW-1133">Transmembrane helix</keyword>
<feature type="region of interest" description="Disordered" evidence="1">
    <location>
        <begin position="186"/>
        <end position="324"/>
    </location>
</feature>
<proteinExistence type="predicted"/>
<name>A0A2Y9HY82_NEOSC</name>
<dbReference type="InParanoid" id="A0A2Y9HY82"/>
<dbReference type="PANTHER" id="PTHR16209:SF5">
    <property type="entry name" value="WW DOMAIN-BINDING PROTEIN 1"/>
    <property type="match status" value="1"/>
</dbReference>
<dbReference type="Proteomes" id="UP000248481">
    <property type="component" value="Chromosome 10"/>
</dbReference>
<dbReference type="InterPro" id="IPR051994">
    <property type="entry name" value="WW_domain-binding"/>
</dbReference>
<gene>
    <name evidence="4" type="primary">WBP1</name>
</gene>
<feature type="transmembrane region" description="Helical" evidence="2">
    <location>
        <begin position="114"/>
        <end position="132"/>
    </location>
</feature>
<dbReference type="GO" id="GO:0050699">
    <property type="term" value="F:WW domain binding"/>
    <property type="evidence" value="ECO:0007669"/>
    <property type="project" value="TreeGrafter"/>
</dbReference>
<keyword evidence="2" id="KW-0472">Membrane</keyword>
<organism evidence="3 4">
    <name type="scientific">Neomonachus schauinslandi</name>
    <name type="common">Hawaiian monk seal</name>
    <name type="synonym">Monachus schauinslandi</name>
    <dbReference type="NCBI Taxonomy" id="29088"/>
    <lineage>
        <taxon>Eukaryota</taxon>
        <taxon>Metazoa</taxon>
        <taxon>Chordata</taxon>
        <taxon>Craniata</taxon>
        <taxon>Vertebrata</taxon>
        <taxon>Euteleostomi</taxon>
        <taxon>Mammalia</taxon>
        <taxon>Eutheria</taxon>
        <taxon>Laurasiatheria</taxon>
        <taxon>Carnivora</taxon>
        <taxon>Caniformia</taxon>
        <taxon>Pinnipedia</taxon>
        <taxon>Phocidae</taxon>
        <taxon>Monachinae</taxon>
        <taxon>Monachini</taxon>
        <taxon>Neomonachus</taxon>
    </lineage>
</organism>
<dbReference type="STRING" id="29088.A0A2Y9HY82"/>
<keyword evidence="3" id="KW-1185">Reference proteome</keyword>
<evidence type="ECO:0000256" key="1">
    <source>
        <dbReference type="SAM" id="MobiDB-lite"/>
    </source>
</evidence>
<dbReference type="AlphaFoldDB" id="A0A2Y9HY82"/>
<reference evidence="4" key="1">
    <citation type="submission" date="2025-08" db="UniProtKB">
        <authorList>
            <consortium name="RefSeq"/>
        </authorList>
    </citation>
    <scope>IDENTIFICATION</scope>
    <source>
        <tissue evidence="4">Blood</tissue>
    </source>
</reference>
<accession>A0A2Y9HY82</accession>
<evidence type="ECO:0000313" key="4">
    <source>
        <dbReference type="RefSeq" id="XP_021554829.1"/>
    </source>
</evidence>
<protein>
    <submittedName>
        <fullName evidence="4">WW domain-binding protein 1 isoform X1</fullName>
    </submittedName>
</protein>
<dbReference type="PANTHER" id="PTHR16209">
    <property type="entry name" value="VESICULAR, OVEREXPRESSED IN CANCER, PROSURVIVAL PROTEIN 1"/>
    <property type="match status" value="1"/>
</dbReference>
<dbReference type="GeneID" id="110588773"/>
<feature type="compositionally biased region" description="Low complexity" evidence="1">
    <location>
        <begin position="207"/>
        <end position="220"/>
    </location>
</feature>
<dbReference type="KEGG" id="nsu:110588773"/>
<sequence length="324" mass="34780">MAQASSGNGSEEAWGALRVPQQQSPAASSLEGAIWRRAGTQTRALDAILYHPQQSHLKTPWGASLSVREVSVCRTEIRLFLRELCPGVNNQPYLCESGHCCGETGCCTYYYELWWFWLLWTVLILFSCCCAFRHRRAKLRLQQQQRQREINLLAYHGACHGAGPGPTGSLLDLRLLSAFKPPAYEDVVHRPGTPPPPYTAASGCPLTASSDRTGRSSASSCPAHCEGTNVEGVASHGSAPPHQEGEPGAGLSPAPTPPSCRYRRLTGDSGIELCPCPDSSEGEPVKEARASATPPDLEGPYVLPLDPIPQVSPVGLASTEGDIP</sequence>
<keyword evidence="2" id="KW-0812">Transmembrane</keyword>